<gene>
    <name evidence="1" type="ORF">SFB21_0912</name>
</gene>
<proteinExistence type="predicted"/>
<protein>
    <submittedName>
        <fullName evidence="1">Uncharacterized protein</fullName>
    </submittedName>
</protein>
<organism evidence="1 2">
    <name type="scientific">Acinetobacter bouvetii</name>
    <dbReference type="NCBI Taxonomy" id="202951"/>
    <lineage>
        <taxon>Bacteria</taxon>
        <taxon>Pseudomonadati</taxon>
        <taxon>Pseudomonadota</taxon>
        <taxon>Gammaproteobacteria</taxon>
        <taxon>Moraxellales</taxon>
        <taxon>Moraxellaceae</taxon>
        <taxon>Acinetobacter</taxon>
    </lineage>
</organism>
<dbReference type="Proteomes" id="UP000489961">
    <property type="component" value="Unassembled WGS sequence"/>
</dbReference>
<sequence length="52" mass="5671">MTHNTTIDYGNSNTFGAILTISLTYFAKKAAAISSQQYINVSEQTKDSIAKI</sequence>
<comment type="caution">
    <text evidence="1">The sequence shown here is derived from an EMBL/GenBank/DDBJ whole genome shotgun (WGS) entry which is preliminary data.</text>
</comment>
<reference evidence="1 2" key="1">
    <citation type="submission" date="2020-02" db="EMBL/GenBank/DDBJ databases">
        <authorList>
            <person name="Chaudhuri R."/>
        </authorList>
    </citation>
    <scope>NUCLEOTIDE SEQUENCE [LARGE SCALE GENOMIC DNA]</scope>
    <source>
        <strain evidence="1">SFB21</strain>
    </source>
</reference>
<name>A0A811GCV2_9GAMM</name>
<dbReference type="AlphaFoldDB" id="A0A811GCV2"/>
<accession>A0A811GCV2</accession>
<evidence type="ECO:0000313" key="2">
    <source>
        <dbReference type="Proteomes" id="UP000489961"/>
    </source>
</evidence>
<dbReference type="EMBL" id="CADDTS010000016">
    <property type="protein sequence ID" value="CAB1211528.1"/>
    <property type="molecule type" value="Genomic_DNA"/>
</dbReference>
<evidence type="ECO:0000313" key="1">
    <source>
        <dbReference type="EMBL" id="CAB1211528.1"/>
    </source>
</evidence>